<keyword evidence="2" id="KW-0732">Signal</keyword>
<dbReference type="Pfam" id="PF04333">
    <property type="entry name" value="MlaA"/>
    <property type="match status" value="1"/>
</dbReference>
<dbReference type="AlphaFoldDB" id="A0AAW7X5Z7"/>
<dbReference type="PANTHER" id="PTHR30035">
    <property type="entry name" value="LIPOPROTEIN VACJ-RELATED"/>
    <property type="match status" value="1"/>
</dbReference>
<accession>A0AAW7X5Z7</accession>
<dbReference type="RefSeq" id="WP_280945841.1">
    <property type="nucleotide sequence ID" value="NZ_CP123764.1"/>
</dbReference>
<dbReference type="Proteomes" id="UP001169760">
    <property type="component" value="Unassembled WGS sequence"/>
</dbReference>
<protein>
    <submittedName>
        <fullName evidence="3">VacJ family lipoprotein</fullName>
    </submittedName>
</protein>
<evidence type="ECO:0000256" key="1">
    <source>
        <dbReference type="ARBA" id="ARBA00010634"/>
    </source>
</evidence>
<evidence type="ECO:0000313" key="3">
    <source>
        <dbReference type="EMBL" id="MDO6422814.1"/>
    </source>
</evidence>
<comment type="similarity">
    <text evidence="1">Belongs to the MlaA family.</text>
</comment>
<sequence length="258" mass="28586">MNIFFKDKSFTRSLRAAFIFFAVGLVGCASNPQQQNELTDTTVENVDPLEGFNRKMFAFNDTVDTWFLKPVAKGYRWVAPAPVEVGVSNFFDNLGEVSNIVNDALQWKWKQASNDTGRLLLNTTVGLLGTIDVARHVGLEKSDGEDFGQTLGVWGVDAGPYLVLPLMGPATLRDGLARPVDYYTDPINYIEDDAHRYGLTALELVQLRAKLLDVEELAGGGGDKYIFMRDAYLQRREHLVNDGVVEDDFGGDFGGDGY</sequence>
<dbReference type="GO" id="GO:0120010">
    <property type="term" value="P:intermembrane phospholipid transfer"/>
    <property type="evidence" value="ECO:0007669"/>
    <property type="project" value="TreeGrafter"/>
</dbReference>
<dbReference type="PANTHER" id="PTHR30035:SF3">
    <property type="entry name" value="INTERMEMBRANE PHOSPHOLIPID TRANSPORT SYSTEM LIPOPROTEIN MLAA"/>
    <property type="match status" value="1"/>
</dbReference>
<dbReference type="PRINTS" id="PR01805">
    <property type="entry name" value="VACJLIPOPROT"/>
</dbReference>
<keyword evidence="3" id="KW-0449">Lipoprotein</keyword>
<comment type="caution">
    <text evidence="3">The sequence shown here is derived from an EMBL/GenBank/DDBJ whole genome shotgun (WGS) entry which is preliminary data.</text>
</comment>
<evidence type="ECO:0000256" key="2">
    <source>
        <dbReference type="ARBA" id="ARBA00022729"/>
    </source>
</evidence>
<evidence type="ECO:0000313" key="4">
    <source>
        <dbReference type="Proteomes" id="UP001169760"/>
    </source>
</evidence>
<reference evidence="3" key="1">
    <citation type="submission" date="2023-07" db="EMBL/GenBank/DDBJ databases">
        <title>Genome content predicts the carbon catabolic preferences of heterotrophic bacteria.</title>
        <authorList>
            <person name="Gralka M."/>
        </authorList>
    </citation>
    <scope>NUCLEOTIDE SEQUENCE</scope>
    <source>
        <strain evidence="3">I3M17_2</strain>
    </source>
</reference>
<name>A0AAW7X5Z7_9GAMM</name>
<dbReference type="GO" id="GO:0016020">
    <property type="term" value="C:membrane"/>
    <property type="evidence" value="ECO:0007669"/>
    <property type="project" value="InterPro"/>
</dbReference>
<organism evidence="3 4">
    <name type="scientific">Saccharophagus degradans</name>
    <dbReference type="NCBI Taxonomy" id="86304"/>
    <lineage>
        <taxon>Bacteria</taxon>
        <taxon>Pseudomonadati</taxon>
        <taxon>Pseudomonadota</taxon>
        <taxon>Gammaproteobacteria</taxon>
        <taxon>Cellvibrionales</taxon>
        <taxon>Cellvibrionaceae</taxon>
        <taxon>Saccharophagus</taxon>
    </lineage>
</organism>
<dbReference type="PROSITE" id="PS51257">
    <property type="entry name" value="PROKAR_LIPOPROTEIN"/>
    <property type="match status" value="1"/>
</dbReference>
<dbReference type="EMBL" id="JAUOPB010000007">
    <property type="protein sequence ID" value="MDO6422814.1"/>
    <property type="molecule type" value="Genomic_DNA"/>
</dbReference>
<gene>
    <name evidence="3" type="ORF">Q4521_10040</name>
</gene>
<dbReference type="InterPro" id="IPR007428">
    <property type="entry name" value="MlaA"/>
</dbReference>
<proteinExistence type="inferred from homology"/>